<dbReference type="PANTHER" id="PTHR11373:SF4">
    <property type="entry name" value="DEOXYNUCLEOSIDE TRIPHOSPHATE TRIPHOSPHOHYDROLASE SAMHD1"/>
    <property type="match status" value="1"/>
</dbReference>
<dbReference type="CDD" id="cd00077">
    <property type="entry name" value="HDc"/>
    <property type="match status" value="1"/>
</dbReference>
<evidence type="ECO:0000313" key="4">
    <source>
        <dbReference type="Proteomes" id="UP000265200"/>
    </source>
</evidence>
<accession>A0A3P9JP99</accession>
<reference evidence="3 4" key="2">
    <citation type="submission" date="2017-04" db="EMBL/GenBank/DDBJ databases">
        <title>CpG methylation of centromeres and impact of large insertions on vertebrate speciation.</title>
        <authorList>
            <person name="Ichikawa K."/>
            <person name="Yoshimura J."/>
            <person name="Morishita S."/>
        </authorList>
    </citation>
    <scope>NUCLEOTIDE SEQUENCE</scope>
    <source>
        <strain evidence="3 4">HSOK</strain>
    </source>
</reference>
<dbReference type="Ensembl" id="ENSORLT00015027097.1">
    <property type="protein sequence ID" value="ENSORLP00015033821.1"/>
    <property type="gene ID" value="ENSORLG00015019442.1"/>
</dbReference>
<dbReference type="PANTHER" id="PTHR11373">
    <property type="entry name" value="DEOXYNUCLEOSIDE TRIPHOSPHATE TRIPHOSPHOHYDROLASE"/>
    <property type="match status" value="1"/>
</dbReference>
<dbReference type="SMART" id="SM00471">
    <property type="entry name" value="HDc"/>
    <property type="match status" value="1"/>
</dbReference>
<reference evidence="3" key="4">
    <citation type="submission" date="2025-09" db="UniProtKB">
        <authorList>
            <consortium name="Ensembl"/>
        </authorList>
    </citation>
    <scope>IDENTIFICATION</scope>
    <source>
        <strain evidence="3">HSOK</strain>
    </source>
</reference>
<organism evidence="3 4">
    <name type="scientific">Oryzias latipes</name>
    <name type="common">Japanese rice fish</name>
    <name type="synonym">Japanese killifish</name>
    <dbReference type="NCBI Taxonomy" id="8090"/>
    <lineage>
        <taxon>Eukaryota</taxon>
        <taxon>Metazoa</taxon>
        <taxon>Chordata</taxon>
        <taxon>Craniata</taxon>
        <taxon>Vertebrata</taxon>
        <taxon>Euteleostomi</taxon>
        <taxon>Actinopterygii</taxon>
        <taxon>Neopterygii</taxon>
        <taxon>Teleostei</taxon>
        <taxon>Neoteleostei</taxon>
        <taxon>Acanthomorphata</taxon>
        <taxon>Ovalentaria</taxon>
        <taxon>Atherinomorphae</taxon>
        <taxon>Beloniformes</taxon>
        <taxon>Adrianichthyidae</taxon>
        <taxon>Oryziinae</taxon>
        <taxon>Oryzias</taxon>
    </lineage>
</organism>
<dbReference type="Gene3D" id="1.10.3210.10">
    <property type="entry name" value="Hypothetical protein af1432"/>
    <property type="match status" value="1"/>
</dbReference>
<dbReference type="Proteomes" id="UP000265200">
    <property type="component" value="Chromosome 7"/>
</dbReference>
<name>A0A3P9JP99_ORYLA</name>
<sequence length="221" mass="25736">MVNCIRTLDQSFSCSSHVFNDSIHGHVELHPLLVQIIDTPQFQRLRYIKQLGGGYFVYPGASHNRFEHSIGVAYLAGLQAKTLRENQPKLKITDKDILCLEIAGLCHDLGHGPFSHLFDQMFMPQACGNEEWKFRILKTFSATRCLWSDISATTLHTKLSKLNTKLSKFFAQKLFFLLSKTFFCFQKRFLRLQNTFFRVRCLKSRFCLLFDFADYFERDLA</sequence>
<reference evidence="3" key="3">
    <citation type="submission" date="2025-08" db="UniProtKB">
        <authorList>
            <consortium name="Ensembl"/>
        </authorList>
    </citation>
    <scope>IDENTIFICATION</scope>
    <source>
        <strain evidence="3">HSOK</strain>
    </source>
</reference>
<dbReference type="SUPFAM" id="SSF109604">
    <property type="entry name" value="HD-domain/PDEase-like"/>
    <property type="match status" value="1"/>
</dbReference>
<dbReference type="InterPro" id="IPR006674">
    <property type="entry name" value="HD_domain"/>
</dbReference>
<dbReference type="Pfam" id="PF01966">
    <property type="entry name" value="HD"/>
    <property type="match status" value="1"/>
</dbReference>
<dbReference type="InterPro" id="IPR003607">
    <property type="entry name" value="HD/PDEase_dom"/>
</dbReference>
<dbReference type="AlphaFoldDB" id="A0A3P9JP99"/>
<protein>
    <recommendedName>
        <fullName evidence="2">HD/PDEase domain-containing protein</fullName>
    </recommendedName>
</protein>
<proteinExistence type="inferred from homology"/>
<reference key="1">
    <citation type="journal article" date="2007" name="Nature">
        <title>The medaka draft genome and insights into vertebrate genome evolution.</title>
        <authorList>
            <person name="Kasahara M."/>
            <person name="Naruse K."/>
            <person name="Sasaki S."/>
            <person name="Nakatani Y."/>
            <person name="Qu W."/>
            <person name="Ahsan B."/>
            <person name="Yamada T."/>
            <person name="Nagayasu Y."/>
            <person name="Doi K."/>
            <person name="Kasai Y."/>
            <person name="Jindo T."/>
            <person name="Kobayashi D."/>
            <person name="Shimada A."/>
            <person name="Toyoda A."/>
            <person name="Kuroki Y."/>
            <person name="Fujiyama A."/>
            <person name="Sasaki T."/>
            <person name="Shimizu A."/>
            <person name="Asakawa S."/>
            <person name="Shimizu N."/>
            <person name="Hashimoto S."/>
            <person name="Yang J."/>
            <person name="Lee Y."/>
            <person name="Matsushima K."/>
            <person name="Sugano S."/>
            <person name="Sakaizumi M."/>
            <person name="Narita T."/>
            <person name="Ohishi K."/>
            <person name="Haga S."/>
            <person name="Ohta F."/>
            <person name="Nomoto H."/>
            <person name="Nogata K."/>
            <person name="Morishita T."/>
            <person name="Endo T."/>
            <person name="Shin-I T."/>
            <person name="Takeda H."/>
            <person name="Morishita S."/>
            <person name="Kohara Y."/>
        </authorList>
    </citation>
    <scope>NUCLEOTIDE SEQUENCE [LARGE SCALE GENOMIC DNA]</scope>
    <source>
        <strain>Hd-rR</strain>
    </source>
</reference>
<evidence type="ECO:0000256" key="1">
    <source>
        <dbReference type="ARBA" id="ARBA00005776"/>
    </source>
</evidence>
<feature type="domain" description="HD/PDEase" evidence="2">
    <location>
        <begin position="61"/>
        <end position="152"/>
    </location>
</feature>
<dbReference type="InterPro" id="IPR050135">
    <property type="entry name" value="dGTPase-like"/>
</dbReference>
<evidence type="ECO:0000313" key="3">
    <source>
        <dbReference type="Ensembl" id="ENSORLP00015033821.1"/>
    </source>
</evidence>
<comment type="similarity">
    <text evidence="1">Belongs to the SAMHD1 family.</text>
</comment>
<evidence type="ECO:0000259" key="2">
    <source>
        <dbReference type="SMART" id="SM00471"/>
    </source>
</evidence>